<feature type="signal peptide" evidence="2">
    <location>
        <begin position="1"/>
        <end position="22"/>
    </location>
</feature>
<feature type="region of interest" description="Disordered" evidence="1">
    <location>
        <begin position="22"/>
        <end position="51"/>
    </location>
</feature>
<proteinExistence type="predicted"/>
<gene>
    <name evidence="3" type="ORF">GTP91_23565</name>
</gene>
<evidence type="ECO:0000313" key="4">
    <source>
        <dbReference type="Proteomes" id="UP000470302"/>
    </source>
</evidence>
<evidence type="ECO:0008006" key="5">
    <source>
        <dbReference type="Google" id="ProtNLM"/>
    </source>
</evidence>
<comment type="caution">
    <text evidence="3">The sequence shown here is derived from an EMBL/GenBank/DDBJ whole genome shotgun (WGS) entry which is preliminary data.</text>
</comment>
<dbReference type="Proteomes" id="UP000470302">
    <property type="component" value="Unassembled WGS sequence"/>
</dbReference>
<reference evidence="3 4" key="1">
    <citation type="submission" date="2020-01" db="EMBL/GenBank/DDBJ databases">
        <title>Novel species isolated from a subtropical stream in China.</title>
        <authorList>
            <person name="Lu H."/>
        </authorList>
    </citation>
    <scope>NUCLEOTIDE SEQUENCE [LARGE SCALE GENOMIC DNA]</scope>
    <source>
        <strain evidence="3 4">FT82W</strain>
    </source>
</reference>
<sequence length="112" mass="12075">MAHFKQVIIAAALAGAALAAHAGSTTTPPQNAQLQKSEIAKGDPARWYQDDTSPAAQLRTLRKEIGAALAEANLACKQGPAAERRSCLKEAQATYRQDMAKAEQIREENHQH</sequence>
<feature type="compositionally biased region" description="Polar residues" evidence="1">
    <location>
        <begin position="24"/>
        <end position="36"/>
    </location>
</feature>
<evidence type="ECO:0000313" key="3">
    <source>
        <dbReference type="EMBL" id="MYM90138.1"/>
    </source>
</evidence>
<dbReference type="AlphaFoldDB" id="A0A845GBB0"/>
<evidence type="ECO:0000256" key="1">
    <source>
        <dbReference type="SAM" id="MobiDB-lite"/>
    </source>
</evidence>
<protein>
    <recommendedName>
        <fullName evidence="5">UrcA family protein</fullName>
    </recommendedName>
</protein>
<name>A0A845GBB0_9BURK</name>
<keyword evidence="2" id="KW-0732">Signal</keyword>
<feature type="chain" id="PRO_5032962843" description="UrcA family protein" evidence="2">
    <location>
        <begin position="23"/>
        <end position="112"/>
    </location>
</feature>
<evidence type="ECO:0000256" key="2">
    <source>
        <dbReference type="SAM" id="SignalP"/>
    </source>
</evidence>
<organism evidence="3 4">
    <name type="scientific">Duganella vulcania</name>
    <dbReference type="NCBI Taxonomy" id="2692166"/>
    <lineage>
        <taxon>Bacteria</taxon>
        <taxon>Pseudomonadati</taxon>
        <taxon>Pseudomonadota</taxon>
        <taxon>Betaproteobacteria</taxon>
        <taxon>Burkholderiales</taxon>
        <taxon>Oxalobacteraceae</taxon>
        <taxon>Telluria group</taxon>
        <taxon>Duganella</taxon>
    </lineage>
</organism>
<dbReference type="EMBL" id="WWCW01000105">
    <property type="protein sequence ID" value="MYM90138.1"/>
    <property type="molecule type" value="Genomic_DNA"/>
</dbReference>
<dbReference type="RefSeq" id="WP_161098954.1">
    <property type="nucleotide sequence ID" value="NZ_WWCW01000105.1"/>
</dbReference>
<accession>A0A845GBB0</accession>